<feature type="compositionally biased region" description="Low complexity" evidence="1">
    <location>
        <begin position="51"/>
        <end position="62"/>
    </location>
</feature>
<dbReference type="AlphaFoldDB" id="A0AAX4KDE7"/>
<evidence type="ECO:0000256" key="1">
    <source>
        <dbReference type="SAM" id="MobiDB-lite"/>
    </source>
</evidence>
<dbReference type="RefSeq" id="XP_066082404.1">
    <property type="nucleotide sequence ID" value="XM_066226307.1"/>
</dbReference>
<dbReference type="GeneID" id="91101310"/>
<accession>A0AAX4KDE7</accession>
<protein>
    <submittedName>
        <fullName evidence="2">Uncharacterized protein</fullName>
    </submittedName>
</protein>
<name>A0AAX4KDE7_9TREE</name>
<feature type="region of interest" description="Disordered" evidence="1">
    <location>
        <begin position="1"/>
        <end position="101"/>
    </location>
</feature>
<proteinExistence type="predicted"/>
<reference evidence="2 3" key="1">
    <citation type="submission" date="2024-01" db="EMBL/GenBank/DDBJ databases">
        <title>Comparative genomics of Cryptococcus and Kwoniella reveals pathogenesis evolution and contrasting modes of karyotype evolution via chromosome fusion or intercentromeric recombination.</title>
        <authorList>
            <person name="Coelho M.A."/>
            <person name="David-Palma M."/>
            <person name="Shea T."/>
            <person name="Bowers K."/>
            <person name="McGinley-Smith S."/>
            <person name="Mohammad A.W."/>
            <person name="Gnirke A."/>
            <person name="Yurkov A.M."/>
            <person name="Nowrousian M."/>
            <person name="Sun S."/>
            <person name="Cuomo C.A."/>
            <person name="Heitman J."/>
        </authorList>
    </citation>
    <scope>NUCLEOTIDE SEQUENCE [LARGE SCALE GENOMIC DNA]</scope>
    <source>
        <strain evidence="2 3">PYCC6329</strain>
    </source>
</reference>
<keyword evidence="3" id="KW-1185">Reference proteome</keyword>
<sequence>MTNILSNVKSALNARRGSNDNNQNTLSSEYSQNQMQTFSSDQVKYDQIPDSYSSSSIDLKSSAEGSESNGKSKKELKAERKAAEQEELSGLAAEAREKGENMKLDPYYVMKDFGDRGLALGGRDFFPTFGKR</sequence>
<evidence type="ECO:0000313" key="3">
    <source>
        <dbReference type="Proteomes" id="UP001358614"/>
    </source>
</evidence>
<organism evidence="2 3">
    <name type="scientific">Kwoniella europaea PYCC6329</name>
    <dbReference type="NCBI Taxonomy" id="1423913"/>
    <lineage>
        <taxon>Eukaryota</taxon>
        <taxon>Fungi</taxon>
        <taxon>Dikarya</taxon>
        <taxon>Basidiomycota</taxon>
        <taxon>Agaricomycotina</taxon>
        <taxon>Tremellomycetes</taxon>
        <taxon>Tremellales</taxon>
        <taxon>Cryptococcaceae</taxon>
        <taxon>Kwoniella</taxon>
    </lineage>
</organism>
<gene>
    <name evidence="2" type="ORF">V865_002506</name>
</gene>
<dbReference type="EMBL" id="CP144089">
    <property type="protein sequence ID" value="WWD04437.1"/>
    <property type="molecule type" value="Genomic_DNA"/>
</dbReference>
<evidence type="ECO:0000313" key="2">
    <source>
        <dbReference type="EMBL" id="WWD04437.1"/>
    </source>
</evidence>
<feature type="compositionally biased region" description="Polar residues" evidence="1">
    <location>
        <begin position="1"/>
        <end position="10"/>
    </location>
</feature>
<dbReference type="KEGG" id="ker:91101310"/>
<feature type="compositionally biased region" description="Basic and acidic residues" evidence="1">
    <location>
        <begin position="70"/>
        <end position="84"/>
    </location>
</feature>
<feature type="compositionally biased region" description="Polar residues" evidence="1">
    <location>
        <begin position="19"/>
        <end position="42"/>
    </location>
</feature>
<dbReference type="Proteomes" id="UP001358614">
    <property type="component" value="Chromosome 1"/>
</dbReference>